<name>A0A6S7B3Q9_9BURK</name>
<proteinExistence type="predicted"/>
<sequence>MTPAINTPATADSILAKLSPLLRDQRDVHEYLAGVTDAPRAARLHCVASERTDELGPA</sequence>
<protein>
    <submittedName>
        <fullName evidence="1">Uncharacterized protein</fullName>
    </submittedName>
</protein>
<dbReference type="EMBL" id="CADIKM010000006">
    <property type="protein sequence ID" value="CAB3784512.1"/>
    <property type="molecule type" value="Genomic_DNA"/>
</dbReference>
<evidence type="ECO:0000313" key="1">
    <source>
        <dbReference type="EMBL" id="CAB3784512.1"/>
    </source>
</evidence>
<dbReference type="Proteomes" id="UP000494115">
    <property type="component" value="Unassembled WGS sequence"/>
</dbReference>
<evidence type="ECO:0000313" key="2">
    <source>
        <dbReference type="Proteomes" id="UP000494115"/>
    </source>
</evidence>
<accession>A0A6S7B3Q9</accession>
<dbReference type="AlphaFoldDB" id="A0A6S7B3Q9"/>
<organism evidence="1 2">
    <name type="scientific">Pararobbsia alpina</name>
    <dbReference type="NCBI Taxonomy" id="621374"/>
    <lineage>
        <taxon>Bacteria</taxon>
        <taxon>Pseudomonadati</taxon>
        <taxon>Pseudomonadota</taxon>
        <taxon>Betaproteobacteria</taxon>
        <taxon>Burkholderiales</taxon>
        <taxon>Burkholderiaceae</taxon>
        <taxon>Pararobbsia</taxon>
    </lineage>
</organism>
<reference evidence="1 2" key="1">
    <citation type="submission" date="2020-04" db="EMBL/GenBank/DDBJ databases">
        <authorList>
            <person name="De Canck E."/>
        </authorList>
    </citation>
    <scope>NUCLEOTIDE SEQUENCE [LARGE SCALE GENOMIC DNA]</scope>
    <source>
        <strain evidence="1 2">LMG 28138</strain>
    </source>
</reference>
<gene>
    <name evidence="1" type="ORF">LMG28138_01824</name>
</gene>
<dbReference type="RefSeq" id="WP_175104428.1">
    <property type="nucleotide sequence ID" value="NZ_CADIKM010000006.1"/>
</dbReference>
<keyword evidence="2" id="KW-1185">Reference proteome</keyword>